<feature type="transmembrane region" description="Helical" evidence="1">
    <location>
        <begin position="151"/>
        <end position="171"/>
    </location>
</feature>
<keyword evidence="1" id="KW-0472">Membrane</keyword>
<feature type="transmembrane region" description="Helical" evidence="1">
    <location>
        <begin position="55"/>
        <end position="76"/>
    </location>
</feature>
<organism evidence="3">
    <name type="scientific">hydrothermal vent metagenome</name>
    <dbReference type="NCBI Taxonomy" id="652676"/>
    <lineage>
        <taxon>unclassified sequences</taxon>
        <taxon>metagenomes</taxon>
        <taxon>ecological metagenomes</taxon>
    </lineage>
</organism>
<keyword evidence="1" id="KW-1133">Transmembrane helix</keyword>
<dbReference type="Pfam" id="PF00487">
    <property type="entry name" value="FA_desaturase"/>
    <property type="match status" value="1"/>
</dbReference>
<feature type="domain" description="Fatty acid desaturase" evidence="2">
    <location>
        <begin position="52"/>
        <end position="305"/>
    </location>
</feature>
<gene>
    <name evidence="3" type="ORF">MNB_SV-13-695</name>
</gene>
<dbReference type="PANTHER" id="PTHR19353">
    <property type="entry name" value="FATTY ACID DESATURASE 2"/>
    <property type="match status" value="1"/>
</dbReference>
<dbReference type="CDD" id="cd03506">
    <property type="entry name" value="Delta6-FADS-like"/>
    <property type="match status" value="1"/>
</dbReference>
<dbReference type="EMBL" id="FPHM01000125">
    <property type="protein sequence ID" value="SFV68801.1"/>
    <property type="molecule type" value="Genomic_DNA"/>
</dbReference>
<dbReference type="GO" id="GO:0016213">
    <property type="term" value="F:acyl-CoA 6-desaturase activity"/>
    <property type="evidence" value="ECO:0007669"/>
    <property type="project" value="UniProtKB-EC"/>
</dbReference>
<proteinExistence type="predicted"/>
<dbReference type="GO" id="GO:0008610">
    <property type="term" value="P:lipid biosynthetic process"/>
    <property type="evidence" value="ECO:0007669"/>
    <property type="project" value="UniProtKB-ARBA"/>
</dbReference>
<accession>A0A1W1CSZ8</accession>
<keyword evidence="1" id="KW-0812">Transmembrane</keyword>
<evidence type="ECO:0000313" key="3">
    <source>
        <dbReference type="EMBL" id="SFV68801.1"/>
    </source>
</evidence>
<dbReference type="GO" id="GO:0016020">
    <property type="term" value="C:membrane"/>
    <property type="evidence" value="ECO:0007669"/>
    <property type="project" value="TreeGrafter"/>
</dbReference>
<sequence length="321" mass="37264">MSPTIQYDELFDELKAQVRDAGLLARTPIRGIIEMIAIVLSIGLALSTAPLWNPILLAFFLIVIFTRSVFVSHDILHTQYFKNKAFSKKLSFPFSALILSNSSSWWDHKHNINHHTYCNIVEKDEDILALDGTFTHDRKGNSPFLKKHKHLIFWGAMFFMFPAFIAQSYSFVIKRKLWGELTLMLLHWPLVWGTLYLQLGGMDTMMIALIMSFVLSPWLAFGFITNHLGCETFNDEEAKKFSWMELQMRGSRSLKGGFLVHWFYGGLNTQIEHHLFPKAPRFHLLKVQALTREFAKKHDIPYFETSPLRAYIQINDAIKNY</sequence>
<name>A0A1W1CSZ8_9ZZZZ</name>
<dbReference type="AlphaFoldDB" id="A0A1W1CSZ8"/>
<reference evidence="3" key="1">
    <citation type="submission" date="2016-10" db="EMBL/GenBank/DDBJ databases">
        <authorList>
            <person name="de Groot N.N."/>
        </authorList>
    </citation>
    <scope>NUCLEOTIDE SEQUENCE</scope>
</reference>
<dbReference type="EC" id="1.14.19.3" evidence="3"/>
<evidence type="ECO:0000259" key="2">
    <source>
        <dbReference type="Pfam" id="PF00487"/>
    </source>
</evidence>
<feature type="transmembrane region" description="Helical" evidence="1">
    <location>
        <begin position="204"/>
        <end position="224"/>
    </location>
</feature>
<keyword evidence="3" id="KW-0560">Oxidoreductase</keyword>
<dbReference type="InterPro" id="IPR012171">
    <property type="entry name" value="Fatty_acid_desaturase"/>
</dbReference>
<evidence type="ECO:0000256" key="1">
    <source>
        <dbReference type="SAM" id="Phobius"/>
    </source>
</evidence>
<protein>
    <submittedName>
        <fullName evidence="3">Fatty acid desaturase</fullName>
        <ecNumber evidence="3">1.14.19.3</ecNumber>
    </submittedName>
</protein>
<dbReference type="PANTHER" id="PTHR19353:SF19">
    <property type="entry name" value="DELTA(5) FATTY ACID DESATURASE C-RELATED"/>
    <property type="match status" value="1"/>
</dbReference>
<dbReference type="InterPro" id="IPR005804">
    <property type="entry name" value="FA_desaturase_dom"/>
</dbReference>